<dbReference type="Proteomes" id="UP000553776">
    <property type="component" value="Unassembled WGS sequence"/>
</dbReference>
<reference evidence="1 2" key="1">
    <citation type="submission" date="2020-08" db="EMBL/GenBank/DDBJ databases">
        <title>Cohnella phylogeny.</title>
        <authorList>
            <person name="Dunlap C."/>
        </authorList>
    </citation>
    <scope>NUCLEOTIDE SEQUENCE [LARGE SCALE GENOMIC DNA]</scope>
    <source>
        <strain evidence="1 2">DSM 25239</strain>
    </source>
</reference>
<dbReference type="RefSeq" id="WP_185139206.1">
    <property type="nucleotide sequence ID" value="NZ_JACJVR010000119.1"/>
</dbReference>
<sequence>MKRIWLTGSLLIVIAIFVGAAVVVRGQTLDPEYAAVREVDVTSGVIAIKGQITDSGRHYVGYRTEYKNGILSVRIKARIYPSTPSQGDIEAAIPNKYDGLREIRLVSGDARTAKTIWSE</sequence>
<accession>A0A841U6I1</accession>
<keyword evidence="2" id="KW-1185">Reference proteome</keyword>
<proteinExistence type="predicted"/>
<protein>
    <submittedName>
        <fullName evidence="1">Uncharacterized protein</fullName>
    </submittedName>
</protein>
<gene>
    <name evidence="1" type="ORF">H7B90_28040</name>
</gene>
<evidence type="ECO:0000313" key="2">
    <source>
        <dbReference type="Proteomes" id="UP000553776"/>
    </source>
</evidence>
<organism evidence="1 2">
    <name type="scientific">Cohnella xylanilytica</name>
    <dbReference type="NCBI Taxonomy" id="557555"/>
    <lineage>
        <taxon>Bacteria</taxon>
        <taxon>Bacillati</taxon>
        <taxon>Bacillota</taxon>
        <taxon>Bacilli</taxon>
        <taxon>Bacillales</taxon>
        <taxon>Paenibacillaceae</taxon>
        <taxon>Cohnella</taxon>
    </lineage>
</organism>
<name>A0A841U6I1_9BACL</name>
<dbReference type="AlphaFoldDB" id="A0A841U6I1"/>
<dbReference type="EMBL" id="JACJVR010000119">
    <property type="protein sequence ID" value="MBB6695252.1"/>
    <property type="molecule type" value="Genomic_DNA"/>
</dbReference>
<evidence type="ECO:0000313" key="1">
    <source>
        <dbReference type="EMBL" id="MBB6695252.1"/>
    </source>
</evidence>
<comment type="caution">
    <text evidence="1">The sequence shown here is derived from an EMBL/GenBank/DDBJ whole genome shotgun (WGS) entry which is preliminary data.</text>
</comment>